<feature type="domain" description="LysM" evidence="1">
    <location>
        <begin position="111"/>
        <end position="160"/>
    </location>
</feature>
<evidence type="ECO:0000313" key="3">
    <source>
        <dbReference type="Proteomes" id="UP001500945"/>
    </source>
</evidence>
<protein>
    <recommendedName>
        <fullName evidence="1">LysM domain-containing protein</fullName>
    </recommendedName>
</protein>
<evidence type="ECO:0000313" key="2">
    <source>
        <dbReference type="EMBL" id="GAA4400058.1"/>
    </source>
</evidence>
<accession>A0ABP8K466</accession>
<evidence type="ECO:0000259" key="1">
    <source>
        <dbReference type="PROSITE" id="PS51782"/>
    </source>
</evidence>
<keyword evidence="3" id="KW-1185">Reference proteome</keyword>
<organism evidence="2 3">
    <name type="scientific">Fodinibacter luteus</name>
    <dbReference type="NCBI Taxonomy" id="552064"/>
    <lineage>
        <taxon>Bacteria</taxon>
        <taxon>Bacillati</taxon>
        <taxon>Actinomycetota</taxon>
        <taxon>Actinomycetes</taxon>
        <taxon>Micrococcales</taxon>
        <taxon>Intrasporangiaceae</taxon>
        <taxon>Fodinibacter (ex Wang et al. 2009)</taxon>
    </lineage>
</organism>
<sequence length="162" mass="16582">MDIYGISVRQPAAGDIVGDTLPIAALGTAFEATYVWRLVRGGHVLADGFFTAGSMGTMQAFVTEAPVAGGVDPGPAVFELAGDSGADEGEGHGPEPTRVDVIVIPGATGYIPYQVKRGDTLSAIIREVGGGSAVATVRNAALASGLRDPNRIRPGQILRIPV</sequence>
<proteinExistence type="predicted"/>
<dbReference type="Pfam" id="PF01476">
    <property type="entry name" value="LysM"/>
    <property type="match status" value="1"/>
</dbReference>
<dbReference type="SMART" id="SM00257">
    <property type="entry name" value="LysM"/>
    <property type="match status" value="1"/>
</dbReference>
<dbReference type="PROSITE" id="PS51782">
    <property type="entry name" value="LYSM"/>
    <property type="match status" value="1"/>
</dbReference>
<dbReference type="RefSeq" id="WP_345202619.1">
    <property type="nucleotide sequence ID" value="NZ_BAABGM010000003.1"/>
</dbReference>
<dbReference type="Pfam" id="PF10648">
    <property type="entry name" value="Gmad2"/>
    <property type="match status" value="1"/>
</dbReference>
<dbReference type="InterPro" id="IPR018911">
    <property type="entry name" value="Gmad2_Ig-like_dom"/>
</dbReference>
<dbReference type="CDD" id="cd00118">
    <property type="entry name" value="LysM"/>
    <property type="match status" value="1"/>
</dbReference>
<name>A0ABP8K466_9MICO</name>
<dbReference type="InterPro" id="IPR018392">
    <property type="entry name" value="LysM"/>
</dbReference>
<reference evidence="3" key="1">
    <citation type="journal article" date="2019" name="Int. J. Syst. Evol. Microbiol.">
        <title>The Global Catalogue of Microorganisms (GCM) 10K type strain sequencing project: providing services to taxonomists for standard genome sequencing and annotation.</title>
        <authorList>
            <consortium name="The Broad Institute Genomics Platform"/>
            <consortium name="The Broad Institute Genome Sequencing Center for Infectious Disease"/>
            <person name="Wu L."/>
            <person name="Ma J."/>
        </authorList>
    </citation>
    <scope>NUCLEOTIDE SEQUENCE [LARGE SCALE GENOMIC DNA]</scope>
    <source>
        <strain evidence="3">JCM 17809</strain>
    </source>
</reference>
<comment type="caution">
    <text evidence="2">The sequence shown here is derived from an EMBL/GenBank/DDBJ whole genome shotgun (WGS) entry which is preliminary data.</text>
</comment>
<dbReference type="InterPro" id="IPR036779">
    <property type="entry name" value="LysM_dom_sf"/>
</dbReference>
<dbReference type="EMBL" id="BAABGM010000003">
    <property type="protein sequence ID" value="GAA4400058.1"/>
    <property type="molecule type" value="Genomic_DNA"/>
</dbReference>
<dbReference type="Gene3D" id="3.10.350.10">
    <property type="entry name" value="LysM domain"/>
    <property type="match status" value="1"/>
</dbReference>
<dbReference type="Proteomes" id="UP001500945">
    <property type="component" value="Unassembled WGS sequence"/>
</dbReference>
<gene>
    <name evidence="2" type="ORF">GCM10023168_08400</name>
</gene>
<dbReference type="SUPFAM" id="SSF54106">
    <property type="entry name" value="LysM domain"/>
    <property type="match status" value="1"/>
</dbReference>